<reference evidence="3 4" key="1">
    <citation type="submission" date="2020-05" db="EMBL/GenBank/DDBJ databases">
        <title>Draft genome of xy-202 and genomic insight in genome of the genus Peptostreptococcus.</title>
        <authorList>
            <person name="Zhang Z."/>
        </authorList>
    </citation>
    <scope>NUCLEOTIDE SEQUENCE [LARGE SCALE GENOMIC DNA]</scope>
    <source>
        <strain evidence="3 4">DSM 27025</strain>
    </source>
</reference>
<feature type="domain" description="Rubrerythrin rubredoxin-like" evidence="2">
    <location>
        <begin position="4"/>
        <end position="28"/>
    </location>
</feature>
<comment type="caution">
    <text evidence="3">The sequence shown here is derived from an EMBL/GenBank/DDBJ whole genome shotgun (WGS) entry which is preliminary data.</text>
</comment>
<comment type="cofactor">
    <cofactor evidence="1">
        <name>Fe(3+)</name>
        <dbReference type="ChEBI" id="CHEBI:29034"/>
    </cofactor>
</comment>
<dbReference type="InterPro" id="IPR048574">
    <property type="entry name" value="RUBY_RBDX"/>
</dbReference>
<name>A0ABR6TMZ9_9FIRM</name>
<proteinExistence type="predicted"/>
<dbReference type="Proteomes" id="UP000713904">
    <property type="component" value="Unassembled WGS sequence"/>
</dbReference>
<dbReference type="EMBL" id="JABGBW010000013">
    <property type="protein sequence ID" value="MBC2576794.1"/>
    <property type="molecule type" value="Genomic_DNA"/>
</dbReference>
<dbReference type="Pfam" id="PF21349">
    <property type="entry name" value="RUBY_RBDX"/>
    <property type="match status" value="1"/>
</dbReference>
<sequence length="166" mass="19279">MKRYKCKECGYIHIGDQPPITCPVCAYDDIFYEISSLVEQSSEYYEMLDVDNPSFIKLLRSQFELCSQLASVAMAMSMQATHEGKANESAKFKEISYEMLKQSAIYSMFLGEFLEFNTESNIKEIENKIKKLVKNNEKFILFLNEESLDEISVLIERNNKLLINCF</sequence>
<evidence type="ECO:0000259" key="2">
    <source>
        <dbReference type="Pfam" id="PF21349"/>
    </source>
</evidence>
<dbReference type="Gene3D" id="2.20.28.10">
    <property type="match status" value="1"/>
</dbReference>
<dbReference type="RefSeq" id="WP_185624812.1">
    <property type="nucleotide sequence ID" value="NZ_JABGBW010000013.1"/>
</dbReference>
<evidence type="ECO:0000313" key="3">
    <source>
        <dbReference type="EMBL" id="MBC2576794.1"/>
    </source>
</evidence>
<keyword evidence="4" id="KW-1185">Reference proteome</keyword>
<evidence type="ECO:0000313" key="4">
    <source>
        <dbReference type="Proteomes" id="UP000713904"/>
    </source>
</evidence>
<organism evidence="3 4">
    <name type="scientific">Peptostreptococcus canis</name>
    <dbReference type="NCBI Taxonomy" id="1159213"/>
    <lineage>
        <taxon>Bacteria</taxon>
        <taxon>Bacillati</taxon>
        <taxon>Bacillota</taxon>
        <taxon>Clostridia</taxon>
        <taxon>Peptostreptococcales</taxon>
        <taxon>Peptostreptococcaceae</taxon>
        <taxon>Peptostreptococcus</taxon>
    </lineage>
</organism>
<accession>A0ABR6TMZ9</accession>
<gene>
    <name evidence="3" type="ORF">HLB29_08935</name>
</gene>
<evidence type="ECO:0000256" key="1">
    <source>
        <dbReference type="ARBA" id="ARBA00001965"/>
    </source>
</evidence>
<dbReference type="SUPFAM" id="SSF57802">
    <property type="entry name" value="Rubredoxin-like"/>
    <property type="match status" value="1"/>
</dbReference>
<protein>
    <submittedName>
        <fullName evidence="3">Rubrerythrin</fullName>
    </submittedName>
</protein>